<dbReference type="STRING" id="553311.SAMN05216231_2624"/>
<dbReference type="EMBL" id="FNKD01000003">
    <property type="protein sequence ID" value="SDQ81130.1"/>
    <property type="molecule type" value="Genomic_DNA"/>
</dbReference>
<gene>
    <name evidence="2" type="ORF">SAMN05216231_2624</name>
</gene>
<reference evidence="2 3" key="1">
    <citation type="submission" date="2016-10" db="EMBL/GenBank/DDBJ databases">
        <authorList>
            <person name="de Groot N.N."/>
        </authorList>
    </citation>
    <scope>NUCLEOTIDE SEQUENCE [LARGE SCALE GENOMIC DNA]</scope>
    <source>
        <strain evidence="2 3">CGMCC 1.10449</strain>
    </source>
</reference>
<sequence>MPICKNCGKRWAWKQTVKTLFRLKCPHCHKRQYESASSRKRTAMIGLIPLIALPINELLNLPWWMVGVLMLPMIAVIWTIYPFIIEISDEEEPLW</sequence>
<dbReference type="Proteomes" id="UP000199444">
    <property type="component" value="Unassembled WGS sequence"/>
</dbReference>
<dbReference type="AlphaFoldDB" id="A0A1H1DXQ8"/>
<dbReference type="RefSeq" id="WP_092493433.1">
    <property type="nucleotide sequence ID" value="NZ_FNKD01000003.1"/>
</dbReference>
<protein>
    <submittedName>
        <fullName evidence="2">Cxxc_20_cxxc protein</fullName>
    </submittedName>
</protein>
<keyword evidence="3" id="KW-1185">Reference proteome</keyword>
<keyword evidence="1" id="KW-0812">Transmembrane</keyword>
<name>A0A1H1DXQ8_9BACI</name>
<organism evidence="2 3">
    <name type="scientific">Virgibacillus salinus</name>
    <dbReference type="NCBI Taxonomy" id="553311"/>
    <lineage>
        <taxon>Bacteria</taxon>
        <taxon>Bacillati</taxon>
        <taxon>Bacillota</taxon>
        <taxon>Bacilli</taxon>
        <taxon>Bacillales</taxon>
        <taxon>Bacillaceae</taxon>
        <taxon>Virgibacillus</taxon>
    </lineage>
</organism>
<dbReference type="InterPro" id="IPR026369">
    <property type="entry name" value="CxxC_20_CxxC"/>
</dbReference>
<keyword evidence="1" id="KW-0472">Membrane</keyword>
<dbReference type="NCBIfam" id="TIGR04104">
    <property type="entry name" value="cxxc_20_cxxc"/>
    <property type="match status" value="1"/>
</dbReference>
<proteinExistence type="predicted"/>
<feature type="transmembrane region" description="Helical" evidence="1">
    <location>
        <begin position="63"/>
        <end position="84"/>
    </location>
</feature>
<keyword evidence="1" id="KW-1133">Transmembrane helix</keyword>
<evidence type="ECO:0000313" key="3">
    <source>
        <dbReference type="Proteomes" id="UP000199444"/>
    </source>
</evidence>
<evidence type="ECO:0000313" key="2">
    <source>
        <dbReference type="EMBL" id="SDQ81130.1"/>
    </source>
</evidence>
<evidence type="ECO:0000256" key="1">
    <source>
        <dbReference type="SAM" id="Phobius"/>
    </source>
</evidence>
<accession>A0A1H1DXQ8</accession>